<feature type="transmembrane region" description="Helical" evidence="1">
    <location>
        <begin position="29"/>
        <end position="49"/>
    </location>
</feature>
<evidence type="ECO:0000313" key="3">
    <source>
        <dbReference type="Proteomes" id="UP000321617"/>
    </source>
</evidence>
<keyword evidence="1" id="KW-0812">Transmembrane</keyword>
<reference evidence="2 3" key="1">
    <citation type="journal article" date="2013" name="Stand. Genomic Sci.">
        <title>Genomic Encyclopedia of Type Strains, Phase I: The one thousand microbial genomes (KMG-I) project.</title>
        <authorList>
            <person name="Kyrpides N.C."/>
            <person name="Woyke T."/>
            <person name="Eisen J.A."/>
            <person name="Garrity G."/>
            <person name="Lilburn T.G."/>
            <person name="Beck B.J."/>
            <person name="Whitman W.B."/>
            <person name="Hugenholtz P."/>
            <person name="Klenk H.P."/>
        </authorList>
    </citation>
    <scope>NUCLEOTIDE SEQUENCE [LARGE SCALE GENOMIC DNA]</scope>
    <source>
        <strain evidence="2 3">DSM 45044</strain>
    </source>
</reference>
<name>A0A562VAB4_9ACTN</name>
<dbReference type="RefSeq" id="WP_147132305.1">
    <property type="nucleotide sequence ID" value="NZ_BAABIJ010000001.1"/>
</dbReference>
<protein>
    <submittedName>
        <fullName evidence="2">Uncharacterized protein</fullName>
    </submittedName>
</protein>
<keyword evidence="1" id="KW-0472">Membrane</keyword>
<feature type="transmembrane region" description="Helical" evidence="1">
    <location>
        <begin position="6"/>
        <end position="22"/>
    </location>
</feature>
<dbReference type="EMBL" id="VLLL01000005">
    <property type="protein sequence ID" value="TWJ14747.1"/>
    <property type="molecule type" value="Genomic_DNA"/>
</dbReference>
<organism evidence="2 3">
    <name type="scientific">Stackebrandtia albiflava</name>
    <dbReference type="NCBI Taxonomy" id="406432"/>
    <lineage>
        <taxon>Bacteria</taxon>
        <taxon>Bacillati</taxon>
        <taxon>Actinomycetota</taxon>
        <taxon>Actinomycetes</taxon>
        <taxon>Glycomycetales</taxon>
        <taxon>Glycomycetaceae</taxon>
        <taxon>Stackebrandtia</taxon>
    </lineage>
</organism>
<keyword evidence="1" id="KW-1133">Transmembrane helix</keyword>
<comment type="caution">
    <text evidence="2">The sequence shown here is derived from an EMBL/GenBank/DDBJ whole genome shotgun (WGS) entry which is preliminary data.</text>
</comment>
<gene>
    <name evidence="2" type="ORF">LX16_0436</name>
</gene>
<evidence type="ECO:0000256" key="1">
    <source>
        <dbReference type="SAM" id="Phobius"/>
    </source>
</evidence>
<accession>A0A562VAB4</accession>
<dbReference type="Proteomes" id="UP000321617">
    <property type="component" value="Unassembled WGS sequence"/>
</dbReference>
<dbReference type="AlphaFoldDB" id="A0A562VAB4"/>
<evidence type="ECO:0000313" key="2">
    <source>
        <dbReference type="EMBL" id="TWJ14747.1"/>
    </source>
</evidence>
<sequence length="68" mass="7353">MNAFYAVVGMGMMVAAIFWIASPRSRARIRRLALIAGLIALALAIAYNYSQRDEAGAASYGWSDPWAG</sequence>
<keyword evidence="3" id="KW-1185">Reference proteome</keyword>
<proteinExistence type="predicted"/>